<evidence type="ECO:0008006" key="5">
    <source>
        <dbReference type="Google" id="ProtNLM"/>
    </source>
</evidence>
<comment type="caution">
    <text evidence="3">The sequence shown here is derived from an EMBL/GenBank/DDBJ whole genome shotgun (WGS) entry which is preliminary data.</text>
</comment>
<evidence type="ECO:0000313" key="4">
    <source>
        <dbReference type="Proteomes" id="UP000295210"/>
    </source>
</evidence>
<evidence type="ECO:0000256" key="1">
    <source>
        <dbReference type="ARBA" id="ARBA00022723"/>
    </source>
</evidence>
<dbReference type="RefSeq" id="WP_131994115.1">
    <property type="nucleotide sequence ID" value="NZ_SMGK01000002.1"/>
</dbReference>
<protein>
    <recommendedName>
        <fullName evidence="5">DNA gyrase inhibitor YacG</fullName>
    </recommendedName>
</protein>
<dbReference type="SUPFAM" id="SSF57716">
    <property type="entry name" value="Glucocorticoid receptor-like (DNA-binding domain)"/>
    <property type="match status" value="1"/>
</dbReference>
<dbReference type="Proteomes" id="UP000295210">
    <property type="component" value="Unassembled WGS sequence"/>
</dbReference>
<proteinExistence type="inferred from homology"/>
<dbReference type="EMBL" id="SMGK01000002">
    <property type="protein sequence ID" value="TCK73885.1"/>
    <property type="molecule type" value="Genomic_DNA"/>
</dbReference>
<dbReference type="InterPro" id="IPR005584">
    <property type="entry name" value="DNA_gyrase_inhibitor_YacG"/>
</dbReference>
<keyword evidence="2" id="KW-0862">Zinc</keyword>
<dbReference type="HAMAP" id="MF_00649">
    <property type="entry name" value="DNA_gyrase_inhibitor_YacG"/>
    <property type="match status" value="1"/>
</dbReference>
<evidence type="ECO:0000256" key="2">
    <source>
        <dbReference type="ARBA" id="ARBA00022833"/>
    </source>
</evidence>
<dbReference type="PANTHER" id="PTHR36150:SF1">
    <property type="entry name" value="DNA GYRASE INHIBITOR YACG"/>
    <property type="match status" value="1"/>
</dbReference>
<dbReference type="AlphaFoldDB" id="A0A4R1L6T3"/>
<sequence>MATKKTILRCPTCRAVVTTKDTDFPFCSDHCRQIDLGKWASGAYRISSPILDPEVLEGLDSTQRPGNDDE</sequence>
<dbReference type="GO" id="GO:0006355">
    <property type="term" value="P:regulation of DNA-templated transcription"/>
    <property type="evidence" value="ECO:0007669"/>
    <property type="project" value="InterPro"/>
</dbReference>
<accession>A0A4R1L6T3</accession>
<gene>
    <name evidence="3" type="ORF">C7378_1504</name>
</gene>
<dbReference type="Pfam" id="PF03884">
    <property type="entry name" value="YacG"/>
    <property type="match status" value="1"/>
</dbReference>
<name>A0A4R1L6T3_9BACT</name>
<dbReference type="GO" id="GO:0008270">
    <property type="term" value="F:zinc ion binding"/>
    <property type="evidence" value="ECO:0007669"/>
    <property type="project" value="InterPro"/>
</dbReference>
<keyword evidence="1" id="KW-0479">Metal-binding</keyword>
<dbReference type="Gene3D" id="3.30.50.10">
    <property type="entry name" value="Erythroid Transcription Factor GATA-1, subunit A"/>
    <property type="match status" value="1"/>
</dbReference>
<evidence type="ECO:0000313" key="3">
    <source>
        <dbReference type="EMBL" id="TCK73885.1"/>
    </source>
</evidence>
<reference evidence="3 4" key="1">
    <citation type="submission" date="2019-03" db="EMBL/GenBank/DDBJ databases">
        <title>Genomic Encyclopedia of Type Strains, Phase IV (KMG-IV): sequencing the most valuable type-strain genomes for metagenomic binning, comparative biology and taxonomic classification.</title>
        <authorList>
            <person name="Goeker M."/>
        </authorList>
    </citation>
    <scope>NUCLEOTIDE SEQUENCE [LARGE SCALE GENOMIC DNA]</scope>
    <source>
        <strain evidence="3 4">DSM 103428</strain>
    </source>
</reference>
<dbReference type="PANTHER" id="PTHR36150">
    <property type="entry name" value="DNA GYRASE INHIBITOR YACG"/>
    <property type="match status" value="1"/>
</dbReference>
<dbReference type="OrthoDB" id="9809663at2"/>
<keyword evidence="4" id="KW-1185">Reference proteome</keyword>
<dbReference type="InterPro" id="IPR013088">
    <property type="entry name" value="Znf_NHR/GATA"/>
</dbReference>
<organism evidence="3 4">
    <name type="scientific">Acidipila rosea</name>
    <dbReference type="NCBI Taxonomy" id="768535"/>
    <lineage>
        <taxon>Bacteria</taxon>
        <taxon>Pseudomonadati</taxon>
        <taxon>Acidobacteriota</taxon>
        <taxon>Terriglobia</taxon>
        <taxon>Terriglobales</taxon>
        <taxon>Acidobacteriaceae</taxon>
        <taxon>Acidipila</taxon>
    </lineage>
</organism>